<dbReference type="CDD" id="cd16917">
    <property type="entry name" value="HATPase_UhpB-NarQ-NarX-like"/>
    <property type="match status" value="1"/>
</dbReference>
<feature type="coiled-coil region" evidence="9">
    <location>
        <begin position="400"/>
        <end position="427"/>
    </location>
</feature>
<dbReference type="EMBL" id="JBHUOZ010000002">
    <property type="protein sequence ID" value="MFD2919794.1"/>
    <property type="molecule type" value="Genomic_DNA"/>
</dbReference>
<evidence type="ECO:0000256" key="5">
    <source>
        <dbReference type="ARBA" id="ARBA00022741"/>
    </source>
</evidence>
<protein>
    <recommendedName>
        <fullName evidence="2">histidine kinase</fullName>
        <ecNumber evidence="2">2.7.13.3</ecNumber>
    </recommendedName>
</protein>
<sequence length="730" mass="84233">MTWLFCMLLPLYAISQPVNPVYIEKKLAAAREQYQQFDYTDAQKTLDELYTQSVKSNNYYGAAMALIKKNLYGIERGDYTRSEPDWQAIDNLHMTDKTEQTQVKVELLNLRARYEQKQKNNSKQAEQFLDEAIKMASHLPANAYVLGESYYLYGQIKSKNSQFIEANKYLLAAIKIFEANNDPASIGLVWGDLAHASFLIGEKERAIAYAYQSIDALKKNRDYESLSIQLSNLGRMYQLDNKPDSAVKYFLASAEYLNRSTRKETKFISKVDLALAYHAQKNRPEAFRYMEEAVQIGREISQPKLHRYIRMCAMLAGYAGNEKLMDQYYEESYRLASKDNDREALRDWHGSLNFYYANIKKDTARAFPYLEKFHAYKDSLVNERSKKDFNTLEVQYQTEKKQAEIERLAIEQRLQSLELEKKNALIKGNLIEAAQKEKEIQLLTQEKLINNLKIEQQAKSLSLAGSELKNLQQQQKIAEQESLLKEEKIRNEQLKRNLIIAMLIAAVIGFVFILNRVLLKKKIEQKNLLLHERNRISTELHDEVGSTLTAINLLSHSAIHQLNTDNGDASKKQVEKIKENTQSVMENISDIVWSMNPENDSFQQVIVRMKEFTGNILEPQNITYHFHIDDNLNTIKLSPEKRRDLYLVFKEAVNNMAKYSQATQAVIRLTRSGKNIVLTITDNGTGFDPTLVKKGNGLNNMHSRTERNHGYFELQSGESGTTVTVHYPYA</sequence>
<keyword evidence="10" id="KW-1133">Transmembrane helix</keyword>
<keyword evidence="10" id="KW-0472">Membrane</keyword>
<evidence type="ECO:0000313" key="13">
    <source>
        <dbReference type="Proteomes" id="UP001597511"/>
    </source>
</evidence>
<evidence type="ECO:0000259" key="11">
    <source>
        <dbReference type="PROSITE" id="PS50109"/>
    </source>
</evidence>
<feature type="transmembrane region" description="Helical" evidence="10">
    <location>
        <begin position="498"/>
        <end position="519"/>
    </location>
</feature>
<dbReference type="PANTHER" id="PTHR24421:SF10">
    <property type="entry name" value="NITRATE_NITRITE SENSOR PROTEIN NARQ"/>
    <property type="match status" value="1"/>
</dbReference>
<keyword evidence="6 12" id="KW-0418">Kinase</keyword>
<dbReference type="Gene3D" id="3.30.565.10">
    <property type="entry name" value="Histidine kinase-like ATPase, C-terminal domain"/>
    <property type="match status" value="1"/>
</dbReference>
<keyword evidence="10" id="KW-0812">Transmembrane</keyword>
<reference evidence="13" key="1">
    <citation type="journal article" date="2019" name="Int. J. Syst. Evol. Microbiol.">
        <title>The Global Catalogue of Microorganisms (GCM) 10K type strain sequencing project: providing services to taxonomists for standard genome sequencing and annotation.</title>
        <authorList>
            <consortium name="The Broad Institute Genomics Platform"/>
            <consortium name="The Broad Institute Genome Sequencing Center for Infectious Disease"/>
            <person name="Wu L."/>
            <person name="Ma J."/>
        </authorList>
    </citation>
    <scope>NUCLEOTIDE SEQUENCE [LARGE SCALE GENOMIC DNA]</scope>
    <source>
        <strain evidence="13">KCTC 23299</strain>
    </source>
</reference>
<dbReference type="InterPro" id="IPR011712">
    <property type="entry name" value="Sig_transdc_His_kin_sub3_dim/P"/>
</dbReference>
<dbReference type="PANTHER" id="PTHR24421">
    <property type="entry name" value="NITRATE/NITRITE SENSOR PROTEIN NARX-RELATED"/>
    <property type="match status" value="1"/>
</dbReference>
<dbReference type="SUPFAM" id="SSF48452">
    <property type="entry name" value="TPR-like"/>
    <property type="match status" value="2"/>
</dbReference>
<dbReference type="InterPro" id="IPR003594">
    <property type="entry name" value="HATPase_dom"/>
</dbReference>
<feature type="domain" description="Histidine kinase" evidence="11">
    <location>
        <begin position="535"/>
        <end position="730"/>
    </location>
</feature>
<evidence type="ECO:0000256" key="10">
    <source>
        <dbReference type="SAM" id="Phobius"/>
    </source>
</evidence>
<dbReference type="EC" id="2.7.13.3" evidence="2"/>
<dbReference type="PROSITE" id="PS50109">
    <property type="entry name" value="HIS_KIN"/>
    <property type="match status" value="1"/>
</dbReference>
<organism evidence="12 13">
    <name type="scientific">Terrimonas rubra</name>
    <dbReference type="NCBI Taxonomy" id="1035890"/>
    <lineage>
        <taxon>Bacteria</taxon>
        <taxon>Pseudomonadati</taxon>
        <taxon>Bacteroidota</taxon>
        <taxon>Chitinophagia</taxon>
        <taxon>Chitinophagales</taxon>
        <taxon>Chitinophagaceae</taxon>
        <taxon>Terrimonas</taxon>
    </lineage>
</organism>
<dbReference type="SUPFAM" id="SSF55874">
    <property type="entry name" value="ATPase domain of HSP90 chaperone/DNA topoisomerase II/histidine kinase"/>
    <property type="match status" value="1"/>
</dbReference>
<keyword evidence="3" id="KW-0597">Phosphoprotein</keyword>
<evidence type="ECO:0000256" key="7">
    <source>
        <dbReference type="ARBA" id="ARBA00022840"/>
    </source>
</evidence>
<proteinExistence type="predicted"/>
<gene>
    <name evidence="12" type="ORF">ACFS6H_08760</name>
</gene>
<keyword evidence="5" id="KW-0547">Nucleotide-binding</keyword>
<dbReference type="RefSeq" id="WP_386097377.1">
    <property type="nucleotide sequence ID" value="NZ_JBHUOZ010000002.1"/>
</dbReference>
<dbReference type="Pfam" id="PF13374">
    <property type="entry name" value="TPR_10"/>
    <property type="match status" value="1"/>
</dbReference>
<dbReference type="Proteomes" id="UP001597511">
    <property type="component" value="Unassembled WGS sequence"/>
</dbReference>
<dbReference type="InterPro" id="IPR011990">
    <property type="entry name" value="TPR-like_helical_dom_sf"/>
</dbReference>
<feature type="coiled-coil region" evidence="9">
    <location>
        <begin position="454"/>
        <end position="497"/>
    </location>
</feature>
<evidence type="ECO:0000256" key="8">
    <source>
        <dbReference type="ARBA" id="ARBA00023012"/>
    </source>
</evidence>
<dbReference type="InterPro" id="IPR036890">
    <property type="entry name" value="HATPase_C_sf"/>
</dbReference>
<dbReference type="InterPro" id="IPR019734">
    <property type="entry name" value="TPR_rpt"/>
</dbReference>
<keyword evidence="13" id="KW-1185">Reference proteome</keyword>
<evidence type="ECO:0000256" key="9">
    <source>
        <dbReference type="SAM" id="Coils"/>
    </source>
</evidence>
<dbReference type="Gene3D" id="1.20.5.1930">
    <property type="match status" value="1"/>
</dbReference>
<dbReference type="InterPro" id="IPR005467">
    <property type="entry name" value="His_kinase_dom"/>
</dbReference>
<keyword evidence="8" id="KW-0902">Two-component regulatory system</keyword>
<dbReference type="SMART" id="SM00028">
    <property type="entry name" value="TPR"/>
    <property type="match status" value="5"/>
</dbReference>
<comment type="caution">
    <text evidence="12">The sequence shown here is derived from an EMBL/GenBank/DDBJ whole genome shotgun (WGS) entry which is preliminary data.</text>
</comment>
<keyword evidence="9" id="KW-0175">Coiled coil</keyword>
<dbReference type="Pfam" id="PF02518">
    <property type="entry name" value="HATPase_c"/>
    <property type="match status" value="1"/>
</dbReference>
<name>A0ABW6A408_9BACT</name>
<evidence type="ECO:0000256" key="4">
    <source>
        <dbReference type="ARBA" id="ARBA00022679"/>
    </source>
</evidence>
<evidence type="ECO:0000256" key="3">
    <source>
        <dbReference type="ARBA" id="ARBA00022553"/>
    </source>
</evidence>
<keyword evidence="4" id="KW-0808">Transferase</keyword>
<dbReference type="Pfam" id="PF07730">
    <property type="entry name" value="HisKA_3"/>
    <property type="match status" value="1"/>
</dbReference>
<evidence type="ECO:0000256" key="2">
    <source>
        <dbReference type="ARBA" id="ARBA00012438"/>
    </source>
</evidence>
<dbReference type="GO" id="GO:0016301">
    <property type="term" value="F:kinase activity"/>
    <property type="evidence" value="ECO:0007669"/>
    <property type="project" value="UniProtKB-KW"/>
</dbReference>
<comment type="catalytic activity">
    <reaction evidence="1">
        <text>ATP + protein L-histidine = ADP + protein N-phospho-L-histidine.</text>
        <dbReference type="EC" id="2.7.13.3"/>
    </reaction>
</comment>
<keyword evidence="7" id="KW-0067">ATP-binding</keyword>
<dbReference type="Gene3D" id="1.25.40.10">
    <property type="entry name" value="Tetratricopeptide repeat domain"/>
    <property type="match status" value="1"/>
</dbReference>
<evidence type="ECO:0000256" key="1">
    <source>
        <dbReference type="ARBA" id="ARBA00000085"/>
    </source>
</evidence>
<evidence type="ECO:0000313" key="12">
    <source>
        <dbReference type="EMBL" id="MFD2919794.1"/>
    </source>
</evidence>
<evidence type="ECO:0000256" key="6">
    <source>
        <dbReference type="ARBA" id="ARBA00022777"/>
    </source>
</evidence>
<dbReference type="InterPro" id="IPR050482">
    <property type="entry name" value="Sensor_HK_TwoCompSys"/>
</dbReference>
<accession>A0ABW6A408</accession>